<dbReference type="InterPro" id="IPR012921">
    <property type="entry name" value="SPOC_C"/>
</dbReference>
<feature type="compositionally biased region" description="Polar residues" evidence="1">
    <location>
        <begin position="148"/>
        <end position="165"/>
    </location>
</feature>
<dbReference type="Proteomes" id="UP000479710">
    <property type="component" value="Unassembled WGS sequence"/>
</dbReference>
<feature type="domain" description="TFIIS central" evidence="2">
    <location>
        <begin position="365"/>
        <end position="486"/>
    </location>
</feature>
<organism evidence="3 4">
    <name type="scientific">Oryza meyeriana var. granulata</name>
    <dbReference type="NCBI Taxonomy" id="110450"/>
    <lineage>
        <taxon>Eukaryota</taxon>
        <taxon>Viridiplantae</taxon>
        <taxon>Streptophyta</taxon>
        <taxon>Embryophyta</taxon>
        <taxon>Tracheophyta</taxon>
        <taxon>Spermatophyta</taxon>
        <taxon>Magnoliopsida</taxon>
        <taxon>Liliopsida</taxon>
        <taxon>Poales</taxon>
        <taxon>Poaceae</taxon>
        <taxon>BOP clade</taxon>
        <taxon>Oryzoideae</taxon>
        <taxon>Oryzeae</taxon>
        <taxon>Oryzinae</taxon>
        <taxon>Oryza</taxon>
        <taxon>Oryza meyeriana</taxon>
    </lineage>
</organism>
<feature type="compositionally biased region" description="Low complexity" evidence="1">
    <location>
        <begin position="1048"/>
        <end position="1064"/>
    </location>
</feature>
<feature type="region of interest" description="Disordered" evidence="1">
    <location>
        <begin position="876"/>
        <end position="961"/>
    </location>
</feature>
<feature type="region of interest" description="Disordered" evidence="1">
    <location>
        <begin position="1130"/>
        <end position="1152"/>
    </location>
</feature>
<feature type="compositionally biased region" description="Polar residues" evidence="1">
    <location>
        <begin position="1018"/>
        <end position="1028"/>
    </location>
</feature>
<gene>
    <name evidence="3" type="ORF">E2562_030402</name>
</gene>
<reference evidence="3 4" key="1">
    <citation type="submission" date="2019-11" db="EMBL/GenBank/DDBJ databases">
        <title>Whole genome sequence of Oryza granulata.</title>
        <authorList>
            <person name="Li W."/>
        </authorList>
    </citation>
    <scope>NUCLEOTIDE SEQUENCE [LARGE SCALE GENOMIC DNA]</scope>
    <source>
        <strain evidence="4">cv. Menghai</strain>
        <tissue evidence="3">Leaf</tissue>
    </source>
</reference>
<feature type="region of interest" description="Disordered" evidence="1">
    <location>
        <begin position="995"/>
        <end position="1065"/>
    </location>
</feature>
<feature type="compositionally biased region" description="Polar residues" evidence="1">
    <location>
        <begin position="202"/>
        <end position="211"/>
    </location>
</feature>
<dbReference type="OrthoDB" id="1884872at2759"/>
<dbReference type="Pfam" id="PF07744">
    <property type="entry name" value="SPOC"/>
    <property type="match status" value="1"/>
</dbReference>
<dbReference type="Pfam" id="PF07500">
    <property type="entry name" value="TFIIS_M"/>
    <property type="match status" value="1"/>
</dbReference>
<feature type="compositionally biased region" description="Basic and acidic residues" evidence="1">
    <location>
        <begin position="527"/>
        <end position="553"/>
    </location>
</feature>
<feature type="region of interest" description="Disordered" evidence="1">
    <location>
        <begin position="122"/>
        <end position="251"/>
    </location>
</feature>
<feature type="region of interest" description="Disordered" evidence="1">
    <location>
        <begin position="522"/>
        <end position="698"/>
    </location>
</feature>
<sequence length="1152" mass="126891">RCLCRTAKGLALAARPPRRSDICIDAVLSNTLHKHFLSSILGILERVCIMELSNQGQTPMSTSRGSQPLPSSNIQPNQAEYPSMLYPSLPADWGAQPMFSMGASVPISSYYIVPMSQQSVQIGASRPETPRSSGAHSLSRVSLRPPQQVLSIRTSLPTMVGSQPSPAGKKLQPTVASPKVQMLKSTQSQSFNKRSAQKETPSKVQTQQLESVRSKLRESLSAALRTDSDQQNKNQSSENVQPDGSADQKKQLEVDASPVTTTSQGVSTAKLEVLASVDVERHEEVEKLSSDLVSNMTTPINTDIQQQPENVSLQDEVLGQYTIVADELLQGHGLSWVSDFDAGIPEPTTQPNLKRSRTSDIDPSVADSLSESESKRMKSADDEEAINKDSIIQKADDLAFRIEEELFKLFGGVNKKYKEKGRSLLFNLKDKSNPELRERVLSGDITPDRLCSMTAEELASKELSQWRLAKAEELAQMVVLPSTEVDVRRLVRKTHKGEFQVEVEETDGISVEVELGGNLLTQVPSKASKDRTKSDDKEGTDDKAGAQEKDKAPDGTSQDEDNGAGNKDLQDDLEYVDNEKSDLMQELMVDDLKDTENLPPIPSLDEFMQGLDSEPPFEILSTGTPEEDSDERDEPGTTVESEELPEKEVKVSAPEKIGSESDMPSSQDKCESPKHEVGSNSGLAEPPEGKLIKSSPDRVEAKQTTAENVLNHESTMHNKATTLPMIRESIWEGAIQLTMSSLTNVVAIFKSGEKPPVKEWRSFVEIKGRVKLSAFQEFVEQLPKSRSRALMVTELCWKEGSQESGRQHLLQTIDSYISDERVGLAEPADGIELYLCPSQGKTVEILSQHLPKEHLESLAVPASSIIGVIVWRRPNIPRMPPHPRHDGSRRPSILKRPQVTGPTSGPRPSLPMNSLGAPPGFPVQRHRHEEDVTDDVPPGFGPGVARDEDDLPEFNFVNSSNPAANVTTQAYKGRQHVHTTSARPVEQMRELVQKYGKRSSVQARPWDDDDDDDIPEWNPNQLNQQPTRQLPVPPAPQQPLPPPPPPSVQQLHPYQQQQQRLYHQNAVQPQIPSNSLPQAYPRTQQLPLVQQQLQPAQAWQPNVWWPAAAGASATAAPASMVQQPQYGVIPNSNNSVQGYGAGSVGGMAWRPR</sequence>
<feature type="compositionally biased region" description="Basic and acidic residues" evidence="1">
    <location>
        <begin position="687"/>
        <end position="698"/>
    </location>
</feature>
<feature type="compositionally biased region" description="Polar residues" evidence="1">
    <location>
        <begin position="130"/>
        <end position="140"/>
    </location>
</feature>
<feature type="region of interest" description="Disordered" evidence="1">
    <location>
        <begin position="342"/>
        <end position="383"/>
    </location>
</feature>
<dbReference type="EMBL" id="SPHZ02000001">
    <property type="protein sequence ID" value="KAF0935115.1"/>
    <property type="molecule type" value="Genomic_DNA"/>
</dbReference>
<protein>
    <recommendedName>
        <fullName evidence="2">TFIIS central domain-containing protein</fullName>
    </recommendedName>
</protein>
<evidence type="ECO:0000256" key="1">
    <source>
        <dbReference type="SAM" id="MobiDB-lite"/>
    </source>
</evidence>
<dbReference type="InterPro" id="IPR036575">
    <property type="entry name" value="TFIIS_cen_dom_sf"/>
</dbReference>
<evidence type="ECO:0000313" key="4">
    <source>
        <dbReference type="Proteomes" id="UP000479710"/>
    </source>
</evidence>
<dbReference type="CDD" id="cd21538">
    <property type="entry name" value="SPOC_TFIIS"/>
    <property type="match status" value="1"/>
</dbReference>
<dbReference type="PANTHER" id="PTHR11477:SF20">
    <property type="entry name" value="SPOC DOMAIN _ TRANSCRIPTION ELONGATION FACTOR S-II PROTEIN"/>
    <property type="match status" value="1"/>
</dbReference>
<dbReference type="PANTHER" id="PTHR11477">
    <property type="entry name" value="TRANSCRIPTION FACTOR S-II ZINC FINGER DOMAIN-CONTAINING PROTEIN"/>
    <property type="match status" value="1"/>
</dbReference>
<dbReference type="PROSITE" id="PS51321">
    <property type="entry name" value="TFIIS_CENTRAL"/>
    <property type="match status" value="1"/>
</dbReference>
<feature type="compositionally biased region" description="Pro residues" evidence="1">
    <location>
        <begin position="1031"/>
        <end position="1047"/>
    </location>
</feature>
<dbReference type="GO" id="GO:0005634">
    <property type="term" value="C:nucleus"/>
    <property type="evidence" value="ECO:0007669"/>
    <property type="project" value="TreeGrafter"/>
</dbReference>
<evidence type="ECO:0000313" key="3">
    <source>
        <dbReference type="EMBL" id="KAF0935115.1"/>
    </source>
</evidence>
<evidence type="ECO:0000259" key="2">
    <source>
        <dbReference type="PROSITE" id="PS51321"/>
    </source>
</evidence>
<comment type="caution">
    <text evidence="3">The sequence shown here is derived from an EMBL/GenBank/DDBJ whole genome shotgun (WGS) entry which is preliminary data.</text>
</comment>
<dbReference type="SMART" id="SM00510">
    <property type="entry name" value="TFS2M"/>
    <property type="match status" value="1"/>
</dbReference>
<dbReference type="SUPFAM" id="SSF46942">
    <property type="entry name" value="Elongation factor TFIIS domain 2"/>
    <property type="match status" value="1"/>
</dbReference>
<feature type="compositionally biased region" description="Polar residues" evidence="1">
    <location>
        <begin position="229"/>
        <end position="242"/>
    </location>
</feature>
<name>A0A6G1FE97_9ORYZ</name>
<feature type="non-terminal residue" evidence="3">
    <location>
        <position position="1"/>
    </location>
</feature>
<dbReference type="AlphaFoldDB" id="A0A6G1FE97"/>
<accession>A0A6G1FE97</accession>
<feature type="compositionally biased region" description="Basic and acidic residues" evidence="1">
    <location>
        <begin position="668"/>
        <end position="677"/>
    </location>
</feature>
<feature type="compositionally biased region" description="Polar residues" evidence="1">
    <location>
        <begin position="183"/>
        <end position="195"/>
    </location>
</feature>
<dbReference type="GO" id="GO:0006351">
    <property type="term" value="P:DNA-templated transcription"/>
    <property type="evidence" value="ECO:0007669"/>
    <property type="project" value="InterPro"/>
</dbReference>
<dbReference type="Gene3D" id="1.10.472.30">
    <property type="entry name" value="Transcription elongation factor S-II, central domain"/>
    <property type="match status" value="1"/>
</dbReference>
<dbReference type="InterPro" id="IPR003618">
    <property type="entry name" value="TFIIS_cen_dom"/>
</dbReference>
<proteinExistence type="predicted"/>
<keyword evidence="4" id="KW-1185">Reference proteome</keyword>